<protein>
    <submittedName>
        <fullName evidence="2">Uncharacterized protein</fullName>
    </submittedName>
</protein>
<dbReference type="AlphaFoldDB" id="A0A7N0U2Q5"/>
<dbReference type="Gramene" id="Kaladp0050s0338.1.v1.1">
    <property type="protein sequence ID" value="Kaladp0050s0338.1.v1.1"/>
    <property type="gene ID" value="Kaladp0050s0338.v1.1"/>
</dbReference>
<evidence type="ECO:0000256" key="1">
    <source>
        <dbReference type="SAM" id="Phobius"/>
    </source>
</evidence>
<keyword evidence="1" id="KW-0812">Transmembrane</keyword>
<organism evidence="2 3">
    <name type="scientific">Kalanchoe fedtschenkoi</name>
    <name type="common">Lavender scallops</name>
    <name type="synonym">South American air plant</name>
    <dbReference type="NCBI Taxonomy" id="63787"/>
    <lineage>
        <taxon>Eukaryota</taxon>
        <taxon>Viridiplantae</taxon>
        <taxon>Streptophyta</taxon>
        <taxon>Embryophyta</taxon>
        <taxon>Tracheophyta</taxon>
        <taxon>Spermatophyta</taxon>
        <taxon>Magnoliopsida</taxon>
        <taxon>eudicotyledons</taxon>
        <taxon>Gunneridae</taxon>
        <taxon>Pentapetalae</taxon>
        <taxon>Saxifragales</taxon>
        <taxon>Crassulaceae</taxon>
        <taxon>Kalanchoe</taxon>
    </lineage>
</organism>
<dbReference type="Proteomes" id="UP000594263">
    <property type="component" value="Unplaced"/>
</dbReference>
<name>A0A7N0U2Q5_KALFE</name>
<proteinExistence type="predicted"/>
<evidence type="ECO:0000313" key="2">
    <source>
        <dbReference type="EnsemblPlants" id="Kaladp0050s0338.1.v1.1"/>
    </source>
</evidence>
<keyword evidence="1" id="KW-0472">Membrane</keyword>
<evidence type="ECO:0000313" key="3">
    <source>
        <dbReference type="Proteomes" id="UP000594263"/>
    </source>
</evidence>
<reference evidence="2" key="1">
    <citation type="submission" date="2021-01" db="UniProtKB">
        <authorList>
            <consortium name="EnsemblPlants"/>
        </authorList>
    </citation>
    <scope>IDENTIFICATION</scope>
</reference>
<feature type="transmembrane region" description="Helical" evidence="1">
    <location>
        <begin position="26"/>
        <end position="48"/>
    </location>
</feature>
<keyword evidence="1" id="KW-1133">Transmembrane helix</keyword>
<dbReference type="EnsemblPlants" id="Kaladp0050s0338.1.v1.1">
    <property type="protein sequence ID" value="Kaladp0050s0338.1.v1.1"/>
    <property type="gene ID" value="Kaladp0050s0338.v1.1"/>
</dbReference>
<accession>A0A7N0U2Q5</accession>
<keyword evidence="3" id="KW-1185">Reference proteome</keyword>
<sequence length="87" mass="9909">MGFPEAASDPPSHLYPQPIQLKLHQLFIFSVPVLLSIILFLLSFLFYLKRRSRAAASASTSPSLELPRTTAGHSYYLEPTHYVRIEY</sequence>